<dbReference type="AlphaFoldDB" id="A0A345V164"/>
<accession>A0A345V164</accession>
<name>A0A345V164_PSEFL</name>
<sequence>MITLNNGQKPMSPRHQIDILSETMFDFENLSLRNQSHKSKQVSSNKLSVHRSDIVKGYIAFLANTTAIDNKLIIEEKMDELIAERIIASDISSDGYEFTEILGWVADRCVDAAISKWFLSGNNFIGFCVAARNNFNEIKDETIETLTVQIARFESVFLNFDKKKIKVGDYRRRMVAEYFGALARFKVSPDSDVVIELSQK</sequence>
<reference evidence="1 2" key="1">
    <citation type="submission" date="2017-07" db="EMBL/GenBank/DDBJ databases">
        <title>Genome sequence of Pseudomonas NEP1.</title>
        <authorList>
            <person name="Nascimento F.X."/>
        </authorList>
    </citation>
    <scope>NUCLEOTIDE SEQUENCE [LARGE SCALE GENOMIC DNA]</scope>
    <source>
        <strain evidence="1 2">NEP1</strain>
    </source>
</reference>
<protein>
    <submittedName>
        <fullName evidence="1">Uncharacterized protein</fullName>
    </submittedName>
</protein>
<gene>
    <name evidence="1" type="ORF">CFN16_20760</name>
</gene>
<dbReference type="Proteomes" id="UP000254535">
    <property type="component" value="Chromosome"/>
</dbReference>
<organism evidence="1 2">
    <name type="scientific">Pseudomonas fluorescens</name>
    <dbReference type="NCBI Taxonomy" id="294"/>
    <lineage>
        <taxon>Bacteria</taxon>
        <taxon>Pseudomonadati</taxon>
        <taxon>Pseudomonadota</taxon>
        <taxon>Gammaproteobacteria</taxon>
        <taxon>Pseudomonadales</taxon>
        <taxon>Pseudomonadaceae</taxon>
        <taxon>Pseudomonas</taxon>
    </lineage>
</organism>
<evidence type="ECO:0000313" key="1">
    <source>
        <dbReference type="EMBL" id="AXJ06466.1"/>
    </source>
</evidence>
<dbReference type="EMBL" id="CP022313">
    <property type="protein sequence ID" value="AXJ06466.1"/>
    <property type="molecule type" value="Genomic_DNA"/>
</dbReference>
<evidence type="ECO:0000313" key="2">
    <source>
        <dbReference type="Proteomes" id="UP000254535"/>
    </source>
</evidence>
<proteinExistence type="predicted"/>